<keyword evidence="3" id="KW-0813">Transport</keyword>
<evidence type="ECO:0000313" key="11">
    <source>
        <dbReference type="Proteomes" id="UP000315901"/>
    </source>
</evidence>
<comment type="subcellular location">
    <subcellularLocation>
        <location evidence="1">Cell outer membrane</location>
    </subcellularLocation>
</comment>
<dbReference type="GO" id="GO:0015288">
    <property type="term" value="F:porin activity"/>
    <property type="evidence" value="ECO:0007669"/>
    <property type="project" value="TreeGrafter"/>
</dbReference>
<keyword evidence="11" id="KW-1185">Reference proteome</keyword>
<dbReference type="PANTHER" id="PTHR30026:SF20">
    <property type="entry name" value="OUTER MEMBRANE PROTEIN TOLC"/>
    <property type="match status" value="1"/>
</dbReference>
<dbReference type="OrthoDB" id="9813458at2"/>
<dbReference type="RefSeq" id="WP_140590619.1">
    <property type="nucleotide sequence ID" value="NZ_VFRR01000040.1"/>
</dbReference>
<protein>
    <submittedName>
        <fullName evidence="10">TolC family outer membrane protein</fullName>
    </submittedName>
</protein>
<dbReference type="InterPro" id="IPR010130">
    <property type="entry name" value="T1SS_OMP_TolC"/>
</dbReference>
<dbReference type="Pfam" id="PF02321">
    <property type="entry name" value="OEP"/>
    <property type="match status" value="2"/>
</dbReference>
<feature type="chain" id="PRO_5021226311" evidence="9">
    <location>
        <begin position="21"/>
        <end position="434"/>
    </location>
</feature>
<dbReference type="SUPFAM" id="SSF56954">
    <property type="entry name" value="Outer membrane efflux proteins (OEP)"/>
    <property type="match status" value="1"/>
</dbReference>
<dbReference type="Proteomes" id="UP000315901">
    <property type="component" value="Unassembled WGS sequence"/>
</dbReference>
<feature type="coiled-coil region" evidence="8">
    <location>
        <begin position="111"/>
        <end position="163"/>
    </location>
</feature>
<evidence type="ECO:0000256" key="7">
    <source>
        <dbReference type="ARBA" id="ARBA00023237"/>
    </source>
</evidence>
<gene>
    <name evidence="10" type="ORF">FJM67_14270</name>
</gene>
<proteinExistence type="inferred from homology"/>
<feature type="signal peptide" evidence="9">
    <location>
        <begin position="1"/>
        <end position="20"/>
    </location>
</feature>
<evidence type="ECO:0000256" key="1">
    <source>
        <dbReference type="ARBA" id="ARBA00004442"/>
    </source>
</evidence>
<keyword evidence="6" id="KW-0472">Membrane</keyword>
<evidence type="ECO:0000256" key="8">
    <source>
        <dbReference type="SAM" id="Coils"/>
    </source>
</evidence>
<dbReference type="NCBIfam" id="TIGR01844">
    <property type="entry name" value="type_I_sec_TolC"/>
    <property type="match status" value="1"/>
</dbReference>
<evidence type="ECO:0000256" key="3">
    <source>
        <dbReference type="ARBA" id="ARBA00022448"/>
    </source>
</evidence>
<comment type="similarity">
    <text evidence="2">Belongs to the outer membrane factor (OMF) (TC 1.B.17) family.</text>
</comment>
<comment type="caution">
    <text evidence="10">The sequence shown here is derived from an EMBL/GenBank/DDBJ whole genome shotgun (WGS) entry which is preliminary data.</text>
</comment>
<evidence type="ECO:0000256" key="9">
    <source>
        <dbReference type="SAM" id="SignalP"/>
    </source>
</evidence>
<keyword evidence="9" id="KW-0732">Signal</keyword>
<dbReference type="Gene3D" id="1.20.1600.10">
    <property type="entry name" value="Outer membrane efflux proteins (OEP)"/>
    <property type="match status" value="1"/>
</dbReference>
<dbReference type="PANTHER" id="PTHR30026">
    <property type="entry name" value="OUTER MEMBRANE PROTEIN TOLC"/>
    <property type="match status" value="1"/>
</dbReference>
<dbReference type="EMBL" id="VFRR01000040">
    <property type="protein sequence ID" value="TPE47590.1"/>
    <property type="molecule type" value="Genomic_DNA"/>
</dbReference>
<evidence type="ECO:0000256" key="5">
    <source>
        <dbReference type="ARBA" id="ARBA00022692"/>
    </source>
</evidence>
<evidence type="ECO:0000256" key="6">
    <source>
        <dbReference type="ARBA" id="ARBA00023136"/>
    </source>
</evidence>
<evidence type="ECO:0000313" key="10">
    <source>
        <dbReference type="EMBL" id="TPE47590.1"/>
    </source>
</evidence>
<keyword evidence="4" id="KW-1134">Transmembrane beta strand</keyword>
<dbReference type="GO" id="GO:0009279">
    <property type="term" value="C:cell outer membrane"/>
    <property type="evidence" value="ECO:0007669"/>
    <property type="project" value="UniProtKB-SubCell"/>
</dbReference>
<dbReference type="GO" id="GO:0015562">
    <property type="term" value="F:efflux transmembrane transporter activity"/>
    <property type="evidence" value="ECO:0007669"/>
    <property type="project" value="InterPro"/>
</dbReference>
<organism evidence="10 11">
    <name type="scientific">Maribrevibacterium harenarium</name>
    <dbReference type="NCBI Taxonomy" id="2589817"/>
    <lineage>
        <taxon>Bacteria</taxon>
        <taxon>Pseudomonadati</taxon>
        <taxon>Pseudomonadota</taxon>
        <taxon>Gammaproteobacteria</taxon>
        <taxon>Oceanospirillales</taxon>
        <taxon>Oceanospirillaceae</taxon>
        <taxon>Maribrevibacterium</taxon>
    </lineage>
</organism>
<reference evidence="10 11" key="1">
    <citation type="submission" date="2019-06" db="EMBL/GenBank/DDBJ databases">
        <title>A novel bacterium of genus Marinomonas, isolated from coastal sand.</title>
        <authorList>
            <person name="Huang H."/>
            <person name="Mo K."/>
            <person name="Hu Y."/>
        </authorList>
    </citation>
    <scope>NUCLEOTIDE SEQUENCE [LARGE SCALE GENOMIC DNA]</scope>
    <source>
        <strain evidence="10 11">HB171799</strain>
    </source>
</reference>
<dbReference type="InterPro" id="IPR003423">
    <property type="entry name" value="OMP_efflux"/>
</dbReference>
<name>A0A501WGV0_9GAMM</name>
<dbReference type="AlphaFoldDB" id="A0A501WGV0"/>
<evidence type="ECO:0000256" key="2">
    <source>
        <dbReference type="ARBA" id="ARBA00007613"/>
    </source>
</evidence>
<keyword evidence="7" id="KW-0998">Cell outer membrane</keyword>
<dbReference type="InterPro" id="IPR051906">
    <property type="entry name" value="TolC-like"/>
</dbReference>
<accession>A0A501WGV0</accession>
<sequence length="434" mass="46957">MKKHIIATLVAAATLSSAQAESLLEVYQLAKANDPTLRAAQAQYRAQEEQVTVTRGNLFPSISFQGNLGYSNTDTGSNSYDVTNNSLGVQMNYPIYSAALDYGVKAVELGLDAQKVQLDNAQETLTLATLEEYFDVLIKQAALENVTAQVKSTQSQLDRVKNQYDVGMVSITDLQDAQAAYDAIRVSELSARADLRYAQETLNQRVGKAITSIPKLADNYPISTENLASTDELIQKALRNNKDLLGANYQVTIANNNVDISKASGRTPTVTLTGGITRAETMDSNNPQSPEGDALQTSIGVNVTIPLYSGGAIDANVRQATATANAAEEQYAAAVQQIELGIRNLVAQLNTTAAQVTAQKQLIKSRESALEATQAGYDVGTRNLVELLTAQSNLFDAKTTYEQLRYRFVVTKLNLMELTGELNDAAVADLNKWL</sequence>
<evidence type="ECO:0000256" key="4">
    <source>
        <dbReference type="ARBA" id="ARBA00022452"/>
    </source>
</evidence>
<keyword evidence="8" id="KW-0175">Coiled coil</keyword>
<keyword evidence="5" id="KW-0812">Transmembrane</keyword>
<dbReference type="GO" id="GO:1990281">
    <property type="term" value="C:efflux pump complex"/>
    <property type="evidence" value="ECO:0007669"/>
    <property type="project" value="TreeGrafter"/>
</dbReference>